<gene>
    <name evidence="2" type="ORF">GR183_09675</name>
</gene>
<organism evidence="2 3">
    <name type="scientific">Stappia sediminis</name>
    <dbReference type="NCBI Taxonomy" id="2692190"/>
    <lineage>
        <taxon>Bacteria</taxon>
        <taxon>Pseudomonadati</taxon>
        <taxon>Pseudomonadota</taxon>
        <taxon>Alphaproteobacteria</taxon>
        <taxon>Hyphomicrobiales</taxon>
        <taxon>Stappiaceae</taxon>
        <taxon>Stappia</taxon>
    </lineage>
</organism>
<dbReference type="Proteomes" id="UP000433101">
    <property type="component" value="Unassembled WGS sequence"/>
</dbReference>
<evidence type="ECO:0000259" key="1">
    <source>
        <dbReference type="PROSITE" id="PS50125"/>
    </source>
</evidence>
<comment type="caution">
    <text evidence="2">The sequence shown here is derived from an EMBL/GenBank/DDBJ whole genome shotgun (WGS) entry which is preliminary data.</text>
</comment>
<dbReference type="SUPFAM" id="SSF55073">
    <property type="entry name" value="Nucleotide cyclase"/>
    <property type="match status" value="1"/>
</dbReference>
<evidence type="ECO:0000313" key="2">
    <source>
        <dbReference type="EMBL" id="MXN65177.1"/>
    </source>
</evidence>
<dbReference type="Gene3D" id="3.30.70.1230">
    <property type="entry name" value="Nucleotide cyclase"/>
    <property type="match status" value="1"/>
</dbReference>
<dbReference type="Pfam" id="PF00211">
    <property type="entry name" value="Guanylate_cyc"/>
    <property type="match status" value="1"/>
</dbReference>
<dbReference type="RefSeq" id="WP_160775387.1">
    <property type="nucleotide sequence ID" value="NZ_WUMV01000003.1"/>
</dbReference>
<proteinExistence type="predicted"/>
<dbReference type="InterPro" id="IPR029787">
    <property type="entry name" value="Nucleotide_cyclase"/>
</dbReference>
<dbReference type="InterPro" id="IPR001054">
    <property type="entry name" value="A/G_cyclase"/>
</dbReference>
<dbReference type="InterPro" id="IPR050697">
    <property type="entry name" value="Adenylyl/Guanylyl_Cyclase_3/4"/>
</dbReference>
<keyword evidence="3" id="KW-1185">Reference proteome</keyword>
<dbReference type="PANTHER" id="PTHR43081">
    <property type="entry name" value="ADENYLATE CYCLASE, TERMINAL-DIFFERENTIATION SPECIFIC-RELATED"/>
    <property type="match status" value="1"/>
</dbReference>
<dbReference type="EMBL" id="WUMV01000003">
    <property type="protein sequence ID" value="MXN65177.1"/>
    <property type="molecule type" value="Genomic_DNA"/>
</dbReference>
<reference evidence="2 3" key="1">
    <citation type="submission" date="2019-12" db="EMBL/GenBank/DDBJ databases">
        <authorList>
            <person name="Li M."/>
        </authorList>
    </citation>
    <scope>NUCLEOTIDE SEQUENCE [LARGE SCALE GENOMIC DNA]</scope>
    <source>
        <strain evidence="2 3">GBMRC 2046</strain>
    </source>
</reference>
<dbReference type="PANTHER" id="PTHR43081:SF11">
    <property type="entry name" value="BLR2264 PROTEIN"/>
    <property type="match status" value="1"/>
</dbReference>
<feature type="domain" description="Guanylate cyclase" evidence="1">
    <location>
        <begin position="220"/>
        <end position="349"/>
    </location>
</feature>
<dbReference type="GO" id="GO:0006171">
    <property type="term" value="P:cAMP biosynthetic process"/>
    <property type="evidence" value="ECO:0007669"/>
    <property type="project" value="TreeGrafter"/>
</dbReference>
<name>A0A7X3S7W2_9HYPH</name>
<dbReference type="PROSITE" id="PS50125">
    <property type="entry name" value="GUANYLATE_CYCLASE_2"/>
    <property type="match status" value="1"/>
</dbReference>
<dbReference type="GO" id="GO:0035556">
    <property type="term" value="P:intracellular signal transduction"/>
    <property type="evidence" value="ECO:0007669"/>
    <property type="project" value="InterPro"/>
</dbReference>
<dbReference type="AlphaFoldDB" id="A0A7X3S7W2"/>
<dbReference type="SMART" id="SM00044">
    <property type="entry name" value="CYCc"/>
    <property type="match status" value="1"/>
</dbReference>
<sequence>MQTTPALERIEDWLIREALGAPDIARMFAGTCQRLRDAEVPVDRSLLTWATLHPLIEAESALWMPETDVQYEAYSHREEDTDEWLRSPIRAVLIGDESRLRRKLAGGNSEFDFPLCRDLAGQGFTDYLVILTSFHLPFSIEGVKRTGIIVSWATKAEGGFTDDQMNAIDYIQLRLALACQASIQRRIAENIARTYLGERAGQQVLSGRIRHGDGAEIDAVIFYCDLRDSTRLAEEPGPDAYLKRLNAYFDATAGAVTQAGGEILDFIGDAVLAAFPTDNGGFEAAAQQAITAVDAVFERLSAINTGEEEPLRCGLALSAGKVMFGNIGIADRLTFSVIGQTVNTAARMEALTKELGCSVLITADIAQIIAREIQSAGCHTLAGFFEPVELFRFR</sequence>
<evidence type="ECO:0000313" key="3">
    <source>
        <dbReference type="Proteomes" id="UP000433101"/>
    </source>
</evidence>
<dbReference type="CDD" id="cd07302">
    <property type="entry name" value="CHD"/>
    <property type="match status" value="1"/>
</dbReference>
<accession>A0A7X3S7W2</accession>
<dbReference type="GO" id="GO:0004016">
    <property type="term" value="F:adenylate cyclase activity"/>
    <property type="evidence" value="ECO:0007669"/>
    <property type="project" value="UniProtKB-ARBA"/>
</dbReference>
<protein>
    <submittedName>
        <fullName evidence="2">Adenylate/guanylate cyclase domain-containing protein</fullName>
    </submittedName>
</protein>